<keyword evidence="7" id="KW-0812">Transmembrane</keyword>
<dbReference type="SUPFAM" id="SSF49899">
    <property type="entry name" value="Concanavalin A-like lectins/glucanases"/>
    <property type="match status" value="1"/>
</dbReference>
<keyword evidence="8" id="KW-0735">Signal-anchor</keyword>
<evidence type="ECO:0000256" key="8">
    <source>
        <dbReference type="ARBA" id="ARBA00022968"/>
    </source>
</evidence>
<evidence type="ECO:0000256" key="13">
    <source>
        <dbReference type="SAM" id="MobiDB-lite"/>
    </source>
</evidence>
<comment type="cofactor">
    <cofactor evidence="1">
        <name>Mn(2+)</name>
        <dbReference type="ChEBI" id="CHEBI:29035"/>
    </cofactor>
</comment>
<evidence type="ECO:0000313" key="15">
    <source>
        <dbReference type="EMBL" id="CAL5008678.1"/>
    </source>
</evidence>
<comment type="similarity">
    <text evidence="4">Belongs to the glycosyltransferase 31 family.</text>
</comment>
<dbReference type="PROSITE" id="PS51304">
    <property type="entry name" value="GALECTIN"/>
    <property type="match status" value="1"/>
</dbReference>
<dbReference type="GO" id="GO:0008378">
    <property type="term" value="F:galactosyltransferase activity"/>
    <property type="evidence" value="ECO:0007669"/>
    <property type="project" value="UniProtKB-ARBA"/>
</dbReference>
<dbReference type="CDD" id="cd00070">
    <property type="entry name" value="GLECT"/>
    <property type="match status" value="1"/>
</dbReference>
<gene>
    <name evidence="15" type="ORF">URODEC1_LOCUS69124</name>
</gene>
<accession>A0ABC9C110</accession>
<keyword evidence="11" id="KW-0472">Membrane</keyword>
<evidence type="ECO:0000259" key="14">
    <source>
        <dbReference type="PROSITE" id="PS51304"/>
    </source>
</evidence>
<evidence type="ECO:0000313" key="16">
    <source>
        <dbReference type="Proteomes" id="UP001497457"/>
    </source>
</evidence>
<dbReference type="Proteomes" id="UP001497457">
    <property type="component" value="Chromosome 27b"/>
</dbReference>
<comment type="subcellular location">
    <subcellularLocation>
        <location evidence="2">Golgi apparatus membrane</location>
        <topology evidence="2">Single-pass type II membrane protein</topology>
    </subcellularLocation>
</comment>
<dbReference type="SMART" id="SM00908">
    <property type="entry name" value="Gal-bind_lectin"/>
    <property type="match status" value="1"/>
</dbReference>
<keyword evidence="6" id="KW-0808">Transferase</keyword>
<dbReference type="InterPro" id="IPR001079">
    <property type="entry name" value="Galectin_CRD"/>
</dbReference>
<dbReference type="InterPro" id="IPR013320">
    <property type="entry name" value="ConA-like_dom_sf"/>
</dbReference>
<dbReference type="GO" id="GO:1901137">
    <property type="term" value="P:carbohydrate derivative biosynthetic process"/>
    <property type="evidence" value="ECO:0007669"/>
    <property type="project" value="UniProtKB-ARBA"/>
</dbReference>
<keyword evidence="9" id="KW-1133">Transmembrane helix</keyword>
<evidence type="ECO:0000256" key="4">
    <source>
        <dbReference type="ARBA" id="ARBA00008661"/>
    </source>
</evidence>
<keyword evidence="16" id="KW-1185">Reference proteome</keyword>
<dbReference type="Gene3D" id="2.60.120.200">
    <property type="match status" value="2"/>
</dbReference>
<keyword evidence="5" id="KW-0328">Glycosyltransferase</keyword>
<evidence type="ECO:0000256" key="12">
    <source>
        <dbReference type="ARBA" id="ARBA00023211"/>
    </source>
</evidence>
<keyword evidence="12" id="KW-0464">Manganese</keyword>
<evidence type="ECO:0000256" key="3">
    <source>
        <dbReference type="ARBA" id="ARBA00004922"/>
    </source>
</evidence>
<dbReference type="InterPro" id="IPR002659">
    <property type="entry name" value="Glyco_trans_31"/>
</dbReference>
<dbReference type="Pfam" id="PF00337">
    <property type="entry name" value="Gal-bind_lectin"/>
    <property type="match status" value="1"/>
</dbReference>
<evidence type="ECO:0000256" key="11">
    <source>
        <dbReference type="ARBA" id="ARBA00023136"/>
    </source>
</evidence>
<organism evidence="15 16">
    <name type="scientific">Urochloa decumbens</name>
    <dbReference type="NCBI Taxonomy" id="240449"/>
    <lineage>
        <taxon>Eukaryota</taxon>
        <taxon>Viridiplantae</taxon>
        <taxon>Streptophyta</taxon>
        <taxon>Embryophyta</taxon>
        <taxon>Tracheophyta</taxon>
        <taxon>Spermatophyta</taxon>
        <taxon>Magnoliopsida</taxon>
        <taxon>Liliopsida</taxon>
        <taxon>Poales</taxon>
        <taxon>Poaceae</taxon>
        <taxon>PACMAD clade</taxon>
        <taxon>Panicoideae</taxon>
        <taxon>Panicodae</taxon>
        <taxon>Paniceae</taxon>
        <taxon>Melinidinae</taxon>
        <taxon>Urochloa</taxon>
    </lineage>
</organism>
<evidence type="ECO:0000256" key="7">
    <source>
        <dbReference type="ARBA" id="ARBA00022692"/>
    </source>
</evidence>
<evidence type="ECO:0000256" key="5">
    <source>
        <dbReference type="ARBA" id="ARBA00022676"/>
    </source>
</evidence>
<dbReference type="Pfam" id="PF01762">
    <property type="entry name" value="Galactosyl_T"/>
    <property type="match status" value="2"/>
</dbReference>
<dbReference type="FunFam" id="2.60.120.200:FF:000071">
    <property type="entry name" value="Hydroxyproline O-galactosyltransferase GALT2"/>
    <property type="match status" value="1"/>
</dbReference>
<protein>
    <recommendedName>
        <fullName evidence="14">Galectin domain-containing protein</fullName>
    </recommendedName>
</protein>
<evidence type="ECO:0000256" key="6">
    <source>
        <dbReference type="ARBA" id="ARBA00022679"/>
    </source>
</evidence>
<sequence length="580" mass="65131">MARRVRPSHLVLALGAAYLLLISLKFRRVLDLAAADLAADPAAFSSPSSSDHLPPGASSNSTPTSTSTTTIQPFWHRYDRVSLPDPTSRSRAHSSPLDRMADDAWALGLSAWDEAAAFDGDPWALLAAATARASDASRCPSAVSQRARGRVVFLPCGLAAGSSVTVVATPRAAHREFVPQLARMRQGDGTVMVSQFMVELQGLRAVDGEEPPRILHLNPRLRGDWSQHPILEHNTCYRMQWGAAQRCDGTPSDDSEDKVDGFPKCEKWIRNDIVDTKESKTTSWLKRFIGRAKKPAMTWPFPFVEDRLFVLTIQAGVEGFHIYVGGRHITSFPYRPGFTLEEATGLFVKGDVDVHSVYATALPMSHPSFSLQQVLDMSEKWRSRPLPKHPVSLFIGILSASNHFAERMAVRKTWMQTREIKSSEVVARFFVALNSRKEVNVMLKKEAEYFGDIVILPFIDRYELVVLKTIAICEYGEWPEDIYPPYANGPGYVISGDIAKFIVSQHANQSLRLFKMEDVSMGLWVEKFNSTTPVQYSHSWKFCQYGCLENYYTAHYQSPRQMLCLWDKLIRGRASCCNYR</sequence>
<proteinExistence type="inferred from homology"/>
<dbReference type="AlphaFoldDB" id="A0ABC9C110"/>
<comment type="pathway">
    <text evidence="3">Protein modification; protein glycosylation.</text>
</comment>
<name>A0ABC9C110_9POAL</name>
<keyword evidence="10" id="KW-0333">Golgi apparatus</keyword>
<evidence type="ECO:0000256" key="10">
    <source>
        <dbReference type="ARBA" id="ARBA00023034"/>
    </source>
</evidence>
<dbReference type="PANTHER" id="PTHR11214">
    <property type="entry name" value="BETA-1,3-N-ACETYLGLUCOSAMINYLTRANSFERASE"/>
    <property type="match status" value="1"/>
</dbReference>
<reference evidence="15" key="1">
    <citation type="submission" date="2024-10" db="EMBL/GenBank/DDBJ databases">
        <authorList>
            <person name="Ryan C."/>
        </authorList>
    </citation>
    <scope>NUCLEOTIDE SEQUENCE [LARGE SCALE GENOMIC DNA]</scope>
</reference>
<dbReference type="PANTHER" id="PTHR11214:SF212">
    <property type="entry name" value="HYDROXYPROLINE O-GALACTOSYLTRANSFERASE GALT2"/>
    <property type="match status" value="1"/>
</dbReference>
<dbReference type="FunFam" id="2.60.120.200:FF:000147">
    <property type="entry name" value="Hydroxyproline O-galactosyltransferase GALT2"/>
    <property type="match status" value="1"/>
</dbReference>
<evidence type="ECO:0000256" key="2">
    <source>
        <dbReference type="ARBA" id="ARBA00004323"/>
    </source>
</evidence>
<evidence type="ECO:0000256" key="9">
    <source>
        <dbReference type="ARBA" id="ARBA00022989"/>
    </source>
</evidence>
<feature type="domain" description="Galectin" evidence="14">
    <location>
        <begin position="150"/>
        <end position="360"/>
    </location>
</feature>
<dbReference type="EMBL" id="OZ075137">
    <property type="protein sequence ID" value="CAL5008678.1"/>
    <property type="molecule type" value="Genomic_DNA"/>
</dbReference>
<feature type="region of interest" description="Disordered" evidence="13">
    <location>
        <begin position="44"/>
        <end position="69"/>
    </location>
</feature>
<evidence type="ECO:0000256" key="1">
    <source>
        <dbReference type="ARBA" id="ARBA00001936"/>
    </source>
</evidence>
<dbReference type="GO" id="GO:0000139">
    <property type="term" value="C:Golgi membrane"/>
    <property type="evidence" value="ECO:0007669"/>
    <property type="project" value="UniProtKB-SubCell"/>
</dbReference>